<keyword evidence="4" id="KW-1185">Reference proteome</keyword>
<reference evidence="3 4" key="1">
    <citation type="submission" date="2018-11" db="EMBL/GenBank/DDBJ databases">
        <authorList>
            <consortium name="Pathogen Informatics"/>
        </authorList>
    </citation>
    <scope>NUCLEOTIDE SEQUENCE [LARGE SCALE GENOMIC DNA]</scope>
</reference>
<evidence type="ECO:0008006" key="5">
    <source>
        <dbReference type="Google" id="ProtNLM"/>
    </source>
</evidence>
<accession>A0A3P6RLM9</accession>
<gene>
    <name evidence="3" type="ORF">CGOC_LOCUS5851</name>
</gene>
<name>A0A3P6RLM9_CYLGO</name>
<dbReference type="Proteomes" id="UP000271889">
    <property type="component" value="Unassembled WGS sequence"/>
</dbReference>
<dbReference type="AlphaFoldDB" id="A0A3P6RLM9"/>
<protein>
    <recommendedName>
        <fullName evidence="5">Collagen IV NC1 domain-containing protein</fullName>
    </recommendedName>
</protein>
<feature type="compositionally biased region" description="Basic and acidic residues" evidence="2">
    <location>
        <begin position="1"/>
        <end position="15"/>
    </location>
</feature>
<dbReference type="Pfam" id="PF01391">
    <property type="entry name" value="Collagen"/>
    <property type="match status" value="1"/>
</dbReference>
<proteinExistence type="predicted"/>
<feature type="region of interest" description="Disordered" evidence="2">
    <location>
        <begin position="1"/>
        <end position="45"/>
    </location>
</feature>
<keyword evidence="1" id="KW-0677">Repeat</keyword>
<organism evidence="3 4">
    <name type="scientific">Cylicostephanus goldi</name>
    <name type="common">Nematode worm</name>
    <dbReference type="NCBI Taxonomy" id="71465"/>
    <lineage>
        <taxon>Eukaryota</taxon>
        <taxon>Metazoa</taxon>
        <taxon>Ecdysozoa</taxon>
        <taxon>Nematoda</taxon>
        <taxon>Chromadorea</taxon>
        <taxon>Rhabditida</taxon>
        <taxon>Rhabditina</taxon>
        <taxon>Rhabditomorpha</taxon>
        <taxon>Strongyloidea</taxon>
        <taxon>Strongylidae</taxon>
        <taxon>Cylicostephanus</taxon>
    </lineage>
</organism>
<dbReference type="InterPro" id="IPR008160">
    <property type="entry name" value="Collagen"/>
</dbReference>
<feature type="compositionally biased region" description="Gly residues" evidence="2">
    <location>
        <begin position="32"/>
        <end position="41"/>
    </location>
</feature>
<evidence type="ECO:0000256" key="2">
    <source>
        <dbReference type="SAM" id="MobiDB-lite"/>
    </source>
</evidence>
<dbReference type="EMBL" id="UYRV01018180">
    <property type="protein sequence ID" value="VDK64352.1"/>
    <property type="molecule type" value="Genomic_DNA"/>
</dbReference>
<evidence type="ECO:0000313" key="3">
    <source>
        <dbReference type="EMBL" id="VDK64352.1"/>
    </source>
</evidence>
<feature type="compositionally biased region" description="Low complexity" evidence="2">
    <location>
        <begin position="16"/>
        <end position="31"/>
    </location>
</feature>
<evidence type="ECO:0000256" key="1">
    <source>
        <dbReference type="ARBA" id="ARBA00022737"/>
    </source>
</evidence>
<sequence>MGIKGLHGEPGERGPRGYPGEPGKPGETGQEGQQGGVGEIGRIGAWGPRGEQEKLRIFSFSQDCFCSNTPSWLIGISQRNCYLRALIKGQEGYCKGDTAGNKA</sequence>
<evidence type="ECO:0000313" key="4">
    <source>
        <dbReference type="Proteomes" id="UP000271889"/>
    </source>
</evidence>